<gene>
    <name evidence="1" type="ordered locus">MGMSRv2__3055</name>
</gene>
<dbReference type="KEGG" id="mgy:MGMSRv2__3055"/>
<sequence length="148" mass="15946">MSLSNLKLVTAHRPVPAFRANPTDKARAAVLANIEVQRALVMAERGEAVALTKTVKKQAEDGSTITTTVSRKPRKWFWKNPQGQFVVEMLFANQPVIIANGKSAIEAVTLDGVDTVLNTLAEAVANGELDKALADAKAKRKPTKKKAA</sequence>
<dbReference type="eggNOG" id="ENOG5032JC7">
    <property type="taxonomic scope" value="Bacteria"/>
</dbReference>
<dbReference type="STRING" id="1430440.MGMSRv2__3055"/>
<dbReference type="HOGENOM" id="CLU_145424_1_0_5"/>
<accession>V6F447</accession>
<evidence type="ECO:0000313" key="1">
    <source>
        <dbReference type="EMBL" id="CDL00270.1"/>
    </source>
</evidence>
<proteinExistence type="predicted"/>
<evidence type="ECO:0000313" key="2">
    <source>
        <dbReference type="Proteomes" id="UP000018922"/>
    </source>
</evidence>
<dbReference type="AlphaFoldDB" id="V6F447"/>
<keyword evidence="2" id="KW-1185">Reference proteome</keyword>
<dbReference type="Proteomes" id="UP000018922">
    <property type="component" value="Chromosome I"/>
</dbReference>
<dbReference type="EMBL" id="HG794546">
    <property type="protein sequence ID" value="CDL00270.1"/>
    <property type="molecule type" value="Genomic_DNA"/>
</dbReference>
<organism evidence="1 2">
    <name type="scientific">Magnetospirillum gryphiswaldense (strain DSM 6361 / JCM 21280 / NBRC 15271 / MSR-1)</name>
    <dbReference type="NCBI Taxonomy" id="431944"/>
    <lineage>
        <taxon>Bacteria</taxon>
        <taxon>Pseudomonadati</taxon>
        <taxon>Pseudomonadota</taxon>
        <taxon>Alphaproteobacteria</taxon>
        <taxon>Rhodospirillales</taxon>
        <taxon>Rhodospirillaceae</taxon>
        <taxon>Magnetospirillum</taxon>
    </lineage>
</organism>
<name>V6F447_MAGGM</name>
<protein>
    <submittedName>
        <fullName evidence="1">Uncharacterized protein</fullName>
    </submittedName>
</protein>
<reference evidence="1 2" key="1">
    <citation type="journal article" date="2014" name="Genome Announc.">
        <title>Complete genome sequence of Magnetospirillum gryphiswaldense MSR-1.</title>
        <authorList>
            <person name="Wang X."/>
            <person name="Wang Q."/>
            <person name="Zhang W."/>
            <person name="Wang Y."/>
            <person name="Li L."/>
            <person name="Wen T."/>
            <person name="Zhang T."/>
            <person name="Zhang Y."/>
            <person name="Xu J."/>
            <person name="Hu J."/>
            <person name="Li S."/>
            <person name="Liu L."/>
            <person name="Liu J."/>
            <person name="Jiang W."/>
            <person name="Tian J."/>
            <person name="Li Y."/>
            <person name="Schuler D."/>
            <person name="Wang L."/>
            <person name="Li J."/>
        </authorList>
    </citation>
    <scope>NUCLEOTIDE SEQUENCE [LARGE SCALE GENOMIC DNA]</scope>
    <source>
        <strain evidence="2">DSM 6361 / JCM 21280 / NBRC 15271 / MSR-1</strain>
    </source>
</reference>